<evidence type="ECO:0000256" key="2">
    <source>
        <dbReference type="ARBA" id="ARBA00022737"/>
    </source>
</evidence>
<evidence type="ECO:0000313" key="7">
    <source>
        <dbReference type="Proteomes" id="UP001212841"/>
    </source>
</evidence>
<dbReference type="AlphaFoldDB" id="A0AAD5S1L6"/>
<evidence type="ECO:0000259" key="5">
    <source>
        <dbReference type="PROSITE" id="PS51371"/>
    </source>
</evidence>
<feature type="domain" description="CBS" evidence="5">
    <location>
        <begin position="127"/>
        <end position="185"/>
    </location>
</feature>
<keyword evidence="7" id="KW-1185">Reference proteome</keyword>
<keyword evidence="3 4" id="KW-0129">CBS domain</keyword>
<comment type="similarity">
    <text evidence="1">Belongs to the 5'-AMP-activated protein kinase gamma subunit family.</text>
</comment>
<dbReference type="GO" id="GO:0019887">
    <property type="term" value="F:protein kinase regulator activity"/>
    <property type="evidence" value="ECO:0007669"/>
    <property type="project" value="TreeGrafter"/>
</dbReference>
<dbReference type="GO" id="GO:0031588">
    <property type="term" value="C:nucleotide-activated protein kinase complex"/>
    <property type="evidence" value="ECO:0007669"/>
    <property type="project" value="TreeGrafter"/>
</dbReference>
<reference evidence="6" key="1">
    <citation type="submission" date="2020-05" db="EMBL/GenBank/DDBJ databases">
        <title>Phylogenomic resolution of chytrid fungi.</title>
        <authorList>
            <person name="Stajich J.E."/>
            <person name="Amses K."/>
            <person name="Simmons R."/>
            <person name="Seto K."/>
            <person name="Myers J."/>
            <person name="Bonds A."/>
            <person name="Quandt C.A."/>
            <person name="Barry K."/>
            <person name="Liu P."/>
            <person name="Grigoriev I."/>
            <person name="Longcore J.E."/>
            <person name="James T.Y."/>
        </authorList>
    </citation>
    <scope>NUCLEOTIDE SEQUENCE</scope>
    <source>
        <strain evidence="6">JEL0318</strain>
    </source>
</reference>
<dbReference type="GO" id="GO:0005634">
    <property type="term" value="C:nucleus"/>
    <property type="evidence" value="ECO:0007669"/>
    <property type="project" value="TreeGrafter"/>
</dbReference>
<evidence type="ECO:0000256" key="3">
    <source>
        <dbReference type="ARBA" id="ARBA00023122"/>
    </source>
</evidence>
<dbReference type="Proteomes" id="UP001212841">
    <property type="component" value="Unassembled WGS sequence"/>
</dbReference>
<dbReference type="InterPro" id="IPR046342">
    <property type="entry name" value="CBS_dom_sf"/>
</dbReference>
<evidence type="ECO:0000256" key="4">
    <source>
        <dbReference type="PROSITE-ProRule" id="PRU00703"/>
    </source>
</evidence>
<name>A0AAD5S1L6_9FUNG</name>
<dbReference type="SUPFAM" id="SSF54631">
    <property type="entry name" value="CBS-domain pair"/>
    <property type="match status" value="2"/>
</dbReference>
<evidence type="ECO:0000313" key="6">
    <source>
        <dbReference type="EMBL" id="KAJ3034743.1"/>
    </source>
</evidence>
<feature type="non-terminal residue" evidence="6">
    <location>
        <position position="1"/>
    </location>
</feature>
<sequence length="235" mass="26567">MPVNQVFSSASVTDFINLILYYYNHSSYDAALEEIEQLQISALREMESQMGLLPPKNISIHPMQSLWDASKLLIDNELHRLPLVDTAKGHETIISVITQYKILKYIAANCPDLTKLSSPLRDLNIGTYTDVATATPQTPLITVLNTFISRRISAVPIVDENGCVLDVYEKYDVLMLAREGAYYDLEMPVSEALIRRSPDFEGIHTCTEIDTLGHILETIRRMPVHRFIVVEDGQE</sequence>
<dbReference type="InterPro" id="IPR050511">
    <property type="entry name" value="AMPK_gamma/SDS23_families"/>
</dbReference>
<dbReference type="PANTHER" id="PTHR13780:SF35">
    <property type="entry name" value="LD22662P"/>
    <property type="match status" value="1"/>
</dbReference>
<dbReference type="Pfam" id="PF00571">
    <property type="entry name" value="CBS"/>
    <property type="match status" value="2"/>
</dbReference>
<dbReference type="EMBL" id="JADGJD010002123">
    <property type="protein sequence ID" value="KAJ3034743.1"/>
    <property type="molecule type" value="Genomic_DNA"/>
</dbReference>
<comment type="caution">
    <text evidence="6">The sequence shown here is derived from an EMBL/GenBank/DDBJ whole genome shotgun (WGS) entry which is preliminary data.</text>
</comment>
<dbReference type="Gene3D" id="3.10.580.10">
    <property type="entry name" value="CBS-domain"/>
    <property type="match status" value="2"/>
</dbReference>
<organism evidence="6 7">
    <name type="scientific">Rhizophlyctis rosea</name>
    <dbReference type="NCBI Taxonomy" id="64517"/>
    <lineage>
        <taxon>Eukaryota</taxon>
        <taxon>Fungi</taxon>
        <taxon>Fungi incertae sedis</taxon>
        <taxon>Chytridiomycota</taxon>
        <taxon>Chytridiomycota incertae sedis</taxon>
        <taxon>Chytridiomycetes</taxon>
        <taxon>Rhizophlyctidales</taxon>
        <taxon>Rhizophlyctidaceae</taxon>
        <taxon>Rhizophlyctis</taxon>
    </lineage>
</organism>
<dbReference type="PROSITE" id="PS51371">
    <property type="entry name" value="CBS"/>
    <property type="match status" value="2"/>
</dbReference>
<dbReference type="GO" id="GO:0005737">
    <property type="term" value="C:cytoplasm"/>
    <property type="evidence" value="ECO:0007669"/>
    <property type="project" value="TreeGrafter"/>
</dbReference>
<accession>A0AAD5S1L6</accession>
<dbReference type="GO" id="GO:0016208">
    <property type="term" value="F:AMP binding"/>
    <property type="evidence" value="ECO:0007669"/>
    <property type="project" value="TreeGrafter"/>
</dbReference>
<evidence type="ECO:0000256" key="1">
    <source>
        <dbReference type="ARBA" id="ARBA00006750"/>
    </source>
</evidence>
<dbReference type="CDD" id="cd04641">
    <property type="entry name" value="CBS_euAMPK_gamma-like_repeat2"/>
    <property type="match status" value="1"/>
</dbReference>
<proteinExistence type="inferred from homology"/>
<dbReference type="PANTHER" id="PTHR13780">
    <property type="entry name" value="AMP-ACTIVATED PROTEIN KINASE, GAMMA REGULATORY SUBUNIT"/>
    <property type="match status" value="1"/>
</dbReference>
<keyword evidence="2" id="KW-0677">Repeat</keyword>
<feature type="domain" description="CBS" evidence="5">
    <location>
        <begin position="53"/>
        <end position="113"/>
    </location>
</feature>
<dbReference type="InterPro" id="IPR000644">
    <property type="entry name" value="CBS_dom"/>
</dbReference>
<gene>
    <name evidence="6" type="primary">SNF4</name>
    <name evidence="6" type="ORF">HK097_004407</name>
</gene>
<dbReference type="SMART" id="SM00116">
    <property type="entry name" value="CBS"/>
    <property type="match status" value="2"/>
</dbReference>
<dbReference type="GO" id="GO:0019901">
    <property type="term" value="F:protein kinase binding"/>
    <property type="evidence" value="ECO:0007669"/>
    <property type="project" value="TreeGrafter"/>
</dbReference>
<protein>
    <submittedName>
        <fullName evidence="6">AMP-activated serine/threonine-protein kinase regulatory subunit</fullName>
    </submittedName>
</protein>